<accession>A0ABR0M249</accession>
<evidence type="ECO:0000313" key="7">
    <source>
        <dbReference type="Proteomes" id="UP001357485"/>
    </source>
</evidence>
<keyword evidence="2" id="KW-0442">Lipid degradation</keyword>
<evidence type="ECO:0000259" key="5">
    <source>
        <dbReference type="PROSITE" id="PS51635"/>
    </source>
</evidence>
<sequence>GGGIRGYSSLLILQALMHEVYLWERRLDGTDPIPNSTWRTLTEDELQPCHYFDFMYGTSTGGLIATMLGRLRMTVRDCLTIYRQVGEDLFGHKRNVVPLATKYHHKPLEKAVQNIVKSK</sequence>
<dbReference type="PANTHER" id="PTHR24185:SF1">
    <property type="entry name" value="CALCIUM-INDEPENDENT PHOSPHOLIPASE A2-GAMMA"/>
    <property type="match status" value="1"/>
</dbReference>
<feature type="non-terminal residue" evidence="6">
    <location>
        <position position="119"/>
    </location>
</feature>
<dbReference type="SUPFAM" id="SSF52151">
    <property type="entry name" value="FabD/lysophospholipase-like"/>
    <property type="match status" value="1"/>
</dbReference>
<feature type="domain" description="PNPLA" evidence="5">
    <location>
        <begin position="1"/>
        <end position="119"/>
    </location>
</feature>
<dbReference type="InterPro" id="IPR016035">
    <property type="entry name" value="Acyl_Trfase/lysoPLipase"/>
</dbReference>
<evidence type="ECO:0000313" key="6">
    <source>
        <dbReference type="EMBL" id="KAK5277135.1"/>
    </source>
</evidence>
<keyword evidence="1" id="KW-0378">Hydrolase</keyword>
<dbReference type="InterPro" id="IPR002641">
    <property type="entry name" value="PNPLA_dom"/>
</dbReference>
<evidence type="ECO:0000256" key="3">
    <source>
        <dbReference type="ARBA" id="ARBA00023098"/>
    </source>
</evidence>
<dbReference type="PROSITE" id="PS51635">
    <property type="entry name" value="PNPLA"/>
    <property type="match status" value="1"/>
</dbReference>
<keyword evidence="7" id="KW-1185">Reference proteome</keyword>
<dbReference type="PANTHER" id="PTHR24185">
    <property type="entry name" value="CALCIUM-INDEPENDENT PHOSPHOLIPASE A2-GAMMA"/>
    <property type="match status" value="1"/>
</dbReference>
<dbReference type="EMBL" id="JAVRRA010002839">
    <property type="protein sequence ID" value="KAK5277135.1"/>
    <property type="molecule type" value="Genomic_DNA"/>
</dbReference>
<feature type="non-terminal residue" evidence="6">
    <location>
        <position position="1"/>
    </location>
</feature>
<dbReference type="Pfam" id="PF01734">
    <property type="entry name" value="Patatin"/>
    <property type="match status" value="1"/>
</dbReference>
<comment type="caution">
    <text evidence="6">The sequence shown here is derived from an EMBL/GenBank/DDBJ whole genome shotgun (WGS) entry which is preliminary data.</text>
</comment>
<evidence type="ECO:0000256" key="4">
    <source>
        <dbReference type="PROSITE-ProRule" id="PRU01161"/>
    </source>
</evidence>
<evidence type="ECO:0000256" key="2">
    <source>
        <dbReference type="ARBA" id="ARBA00022963"/>
    </source>
</evidence>
<evidence type="ECO:0000256" key="1">
    <source>
        <dbReference type="ARBA" id="ARBA00022801"/>
    </source>
</evidence>
<gene>
    <name evidence="6" type="ORF">LTR16_010193</name>
</gene>
<protein>
    <recommendedName>
        <fullName evidence="5">PNPLA domain-containing protein</fullName>
    </recommendedName>
</protein>
<organism evidence="6 7">
    <name type="scientific">Cryomyces antarcticus</name>
    <dbReference type="NCBI Taxonomy" id="329879"/>
    <lineage>
        <taxon>Eukaryota</taxon>
        <taxon>Fungi</taxon>
        <taxon>Dikarya</taxon>
        <taxon>Ascomycota</taxon>
        <taxon>Pezizomycotina</taxon>
        <taxon>Dothideomycetes</taxon>
        <taxon>Dothideomycetes incertae sedis</taxon>
        <taxon>Cryomyces</taxon>
    </lineage>
</organism>
<name>A0ABR0M249_9PEZI</name>
<feature type="short sequence motif" description="GXSXG" evidence="4">
    <location>
        <begin position="57"/>
        <end position="61"/>
    </location>
</feature>
<keyword evidence="3" id="KW-0443">Lipid metabolism</keyword>
<reference evidence="6 7" key="1">
    <citation type="submission" date="2023-08" db="EMBL/GenBank/DDBJ databases">
        <title>Black Yeasts Isolated from many extreme environments.</title>
        <authorList>
            <person name="Coleine C."/>
            <person name="Stajich J.E."/>
            <person name="Selbmann L."/>
        </authorList>
    </citation>
    <scope>NUCLEOTIDE SEQUENCE [LARGE SCALE GENOMIC DNA]</scope>
    <source>
        <strain evidence="6 7">CCFEE 536</strain>
    </source>
</reference>
<feature type="short sequence motif" description="GXGXXG" evidence="4">
    <location>
        <begin position="1"/>
        <end position="6"/>
    </location>
</feature>
<comment type="caution">
    <text evidence="4">Lacks conserved residue(s) required for the propagation of feature annotation.</text>
</comment>
<proteinExistence type="predicted"/>
<dbReference type="Gene3D" id="3.40.1090.10">
    <property type="entry name" value="Cytosolic phospholipase A2 catalytic domain"/>
    <property type="match status" value="1"/>
</dbReference>
<dbReference type="Proteomes" id="UP001357485">
    <property type="component" value="Unassembled WGS sequence"/>
</dbReference>